<keyword evidence="1 9" id="KW-0479">Metal-binding</keyword>
<keyword evidence="13" id="KW-1185">Reference proteome</keyword>
<evidence type="ECO:0000256" key="8">
    <source>
        <dbReference type="PROSITE-ProRule" id="PRU00071"/>
    </source>
</evidence>
<dbReference type="GO" id="GO:0003700">
    <property type="term" value="F:DNA-binding transcription factor activity"/>
    <property type="evidence" value="ECO:0007669"/>
    <property type="project" value="UniProtKB-UniRule"/>
</dbReference>
<evidence type="ECO:0000256" key="9">
    <source>
        <dbReference type="RuleBase" id="RU369094"/>
    </source>
</evidence>
<dbReference type="PANTHER" id="PTHR31992:SF351">
    <property type="entry name" value="DOF ZINC FINGER PROTEIN"/>
    <property type="match status" value="1"/>
</dbReference>
<gene>
    <name evidence="12" type="ORF">QN277_001017</name>
</gene>
<evidence type="ECO:0000259" key="11">
    <source>
        <dbReference type="PROSITE" id="PS50884"/>
    </source>
</evidence>
<evidence type="ECO:0000256" key="3">
    <source>
        <dbReference type="ARBA" id="ARBA00022833"/>
    </source>
</evidence>
<dbReference type="PROSITE" id="PS01361">
    <property type="entry name" value="ZF_DOF_1"/>
    <property type="match status" value="1"/>
</dbReference>
<dbReference type="InterPro" id="IPR045174">
    <property type="entry name" value="Dof"/>
</dbReference>
<reference evidence="12" key="1">
    <citation type="submission" date="2023-10" db="EMBL/GenBank/DDBJ databases">
        <title>Chromosome-level genome of the transformable northern wattle, Acacia crassicarpa.</title>
        <authorList>
            <person name="Massaro I."/>
            <person name="Sinha N.R."/>
            <person name="Poethig S."/>
            <person name="Leichty A.R."/>
        </authorList>
    </citation>
    <scope>NUCLEOTIDE SEQUENCE</scope>
    <source>
        <strain evidence="12">Acra3RX</strain>
        <tissue evidence="12">Leaf</tissue>
    </source>
</reference>
<dbReference type="GO" id="GO:0003677">
    <property type="term" value="F:DNA binding"/>
    <property type="evidence" value="ECO:0007669"/>
    <property type="project" value="UniProtKB-UniRule"/>
</dbReference>
<feature type="domain" description="Dof-type" evidence="11">
    <location>
        <begin position="79"/>
        <end position="133"/>
    </location>
</feature>
<evidence type="ECO:0000256" key="2">
    <source>
        <dbReference type="ARBA" id="ARBA00022771"/>
    </source>
</evidence>
<evidence type="ECO:0000313" key="13">
    <source>
        <dbReference type="Proteomes" id="UP001293593"/>
    </source>
</evidence>
<dbReference type="GO" id="GO:0008270">
    <property type="term" value="F:zinc ion binding"/>
    <property type="evidence" value="ECO:0007669"/>
    <property type="project" value="UniProtKB-KW"/>
</dbReference>
<comment type="subcellular location">
    <subcellularLocation>
        <location evidence="8 9">Nucleus</location>
    </subcellularLocation>
</comment>
<evidence type="ECO:0000256" key="5">
    <source>
        <dbReference type="ARBA" id="ARBA00023125"/>
    </source>
</evidence>
<keyword evidence="7 8" id="KW-0539">Nucleus</keyword>
<dbReference type="Pfam" id="PF02701">
    <property type="entry name" value="Zn_ribbon_Dof"/>
    <property type="match status" value="1"/>
</dbReference>
<dbReference type="EMBL" id="JAWXYG010000001">
    <property type="protein sequence ID" value="KAK4284147.1"/>
    <property type="molecule type" value="Genomic_DNA"/>
</dbReference>
<organism evidence="12 13">
    <name type="scientific">Acacia crassicarpa</name>
    <name type="common">northern wattle</name>
    <dbReference type="NCBI Taxonomy" id="499986"/>
    <lineage>
        <taxon>Eukaryota</taxon>
        <taxon>Viridiplantae</taxon>
        <taxon>Streptophyta</taxon>
        <taxon>Embryophyta</taxon>
        <taxon>Tracheophyta</taxon>
        <taxon>Spermatophyta</taxon>
        <taxon>Magnoliopsida</taxon>
        <taxon>eudicotyledons</taxon>
        <taxon>Gunneridae</taxon>
        <taxon>Pentapetalae</taxon>
        <taxon>rosids</taxon>
        <taxon>fabids</taxon>
        <taxon>Fabales</taxon>
        <taxon>Fabaceae</taxon>
        <taxon>Caesalpinioideae</taxon>
        <taxon>mimosoid clade</taxon>
        <taxon>Acacieae</taxon>
        <taxon>Acacia</taxon>
    </lineage>
</organism>
<keyword evidence="4 9" id="KW-0805">Transcription regulation</keyword>
<dbReference type="PROSITE" id="PS50884">
    <property type="entry name" value="ZF_DOF_2"/>
    <property type="match status" value="1"/>
</dbReference>
<sequence length="379" mass="41393">MVFSSFPPYHLDPPPNWPHQQLDHQQPEGLIHAQGSQVPPPPPPLPVADAGDGTKGSTRPGSMADRARLAKIAQPEGALKCPRCESTNTKFCYYNNYNLSQPRHFCKTCRRYWTQGGALRNVPVGGGCRRKNKRIKGTNSRKSSKSPNKAASTSGSSIISNAACANNSSSNCCPSSDNLHHHLIGHHLLPSPPLLFPPPPTTSHTSYSDYDVVFGATNIRDAEFQIACNNNIIGNNNINGFISTTEQWKLPSLLQHHQQFPSTFLSNLEAPPVGLYHQFERSENNAEIIEPSTKLLYSGGSGNIGSDHNHHHLQLTTTVKMEENMDQVLGLSKSLTGNSENNNNNEQFWEANNNGSAWNINNVSISFASSSSSAATHLV</sequence>
<dbReference type="AlphaFoldDB" id="A0AAE1TGA5"/>
<accession>A0AAE1TGA5</accession>
<keyword evidence="3 9" id="KW-0862">Zinc</keyword>
<keyword evidence="6 9" id="KW-0804">Transcription</keyword>
<feature type="compositionally biased region" description="Polar residues" evidence="10">
    <location>
        <begin position="137"/>
        <end position="153"/>
    </location>
</feature>
<proteinExistence type="predicted"/>
<evidence type="ECO:0000256" key="10">
    <source>
        <dbReference type="SAM" id="MobiDB-lite"/>
    </source>
</evidence>
<keyword evidence="2 8" id="KW-0863">Zinc-finger</keyword>
<evidence type="ECO:0000256" key="6">
    <source>
        <dbReference type="ARBA" id="ARBA00023163"/>
    </source>
</evidence>
<dbReference type="Proteomes" id="UP001293593">
    <property type="component" value="Unassembled WGS sequence"/>
</dbReference>
<feature type="region of interest" description="Disordered" evidence="10">
    <location>
        <begin position="1"/>
        <end position="63"/>
    </location>
</feature>
<evidence type="ECO:0000256" key="7">
    <source>
        <dbReference type="ARBA" id="ARBA00023242"/>
    </source>
</evidence>
<dbReference type="InterPro" id="IPR003851">
    <property type="entry name" value="Znf_Dof"/>
</dbReference>
<dbReference type="GO" id="GO:0005634">
    <property type="term" value="C:nucleus"/>
    <property type="evidence" value="ECO:0007669"/>
    <property type="project" value="UniProtKB-SubCell"/>
</dbReference>
<evidence type="ECO:0000256" key="1">
    <source>
        <dbReference type="ARBA" id="ARBA00022723"/>
    </source>
</evidence>
<comment type="caution">
    <text evidence="12">The sequence shown here is derived from an EMBL/GenBank/DDBJ whole genome shotgun (WGS) entry which is preliminary data.</text>
</comment>
<keyword evidence="5 8" id="KW-0238">DNA-binding</keyword>
<dbReference type="PANTHER" id="PTHR31992">
    <property type="entry name" value="DOF ZINC FINGER PROTEIN DOF1.4-RELATED"/>
    <property type="match status" value="1"/>
</dbReference>
<evidence type="ECO:0000256" key="4">
    <source>
        <dbReference type="ARBA" id="ARBA00023015"/>
    </source>
</evidence>
<comment type="function">
    <text evidence="9">Transcription factor that binds specifically to a 5'-AA[AG]G-3' consensus core sequence.</text>
</comment>
<protein>
    <recommendedName>
        <fullName evidence="9">Dof zinc finger protein</fullName>
    </recommendedName>
</protein>
<evidence type="ECO:0000313" key="12">
    <source>
        <dbReference type="EMBL" id="KAK4284147.1"/>
    </source>
</evidence>
<feature type="region of interest" description="Disordered" evidence="10">
    <location>
        <begin position="124"/>
        <end position="155"/>
    </location>
</feature>
<name>A0AAE1TGA5_9FABA</name>